<dbReference type="InterPro" id="IPR022025">
    <property type="entry name" value="Amidoligase_2"/>
</dbReference>
<dbReference type="RefSeq" id="WP_255839467.1">
    <property type="nucleotide sequence ID" value="NZ_CP073346.1"/>
</dbReference>
<evidence type="ECO:0000313" key="1">
    <source>
        <dbReference type="EMBL" id="UTW08797.1"/>
    </source>
</evidence>
<name>A0ABY5HAF5_9PSED</name>
<dbReference type="Pfam" id="PF12224">
    <property type="entry name" value="Amidoligase_2"/>
    <property type="match status" value="1"/>
</dbReference>
<organism evidence="1 2">
    <name type="scientific">Pseudomonas benzenivorans</name>
    <dbReference type="NCBI Taxonomy" id="556533"/>
    <lineage>
        <taxon>Bacteria</taxon>
        <taxon>Pseudomonadati</taxon>
        <taxon>Pseudomonadota</taxon>
        <taxon>Gammaproteobacteria</taxon>
        <taxon>Pseudomonadales</taxon>
        <taxon>Pseudomonadaceae</taxon>
        <taxon>Pseudomonas</taxon>
    </lineage>
</organism>
<protein>
    <submittedName>
        <fullName evidence="1">Amidoligase family protein</fullName>
    </submittedName>
</protein>
<sequence>MPRDLEFKQPPVPHKEDGASRQVGFELEFTGLTLEQTAAAVQDALGGELSRTSASERVLRVDGLGKFNIELDWDLLKRQSLKAENAQEGSPEWMDLLSRAASLMVPLEVVCPPIDIGELGRLDGMIAGLRQAGAVGTENSPMAAFGVHLNPDIPRLDPATISAYLRAFGLLQWWLVDAHQVDLSRKISPYIDLYPEAYVRRLVEQPRPDMAQLFDDYLEHNATRNRALDLLPLLAQIDAERVRQAVPDPKIKARPTFHYRLPNCQIEKADWSLASSWNLWWVVEQLAGNEDDLQALGEAFGQHWRPLLGLNRGAWLEYVGRWLNDRGWG</sequence>
<proteinExistence type="predicted"/>
<dbReference type="Proteomes" id="UP001059672">
    <property type="component" value="Chromosome"/>
</dbReference>
<reference evidence="1" key="1">
    <citation type="submission" date="2021-04" db="EMBL/GenBank/DDBJ databases">
        <title>Oceanospirillales bacteria with DddD are important DMSP degraders in coastal seawater.</title>
        <authorList>
            <person name="Liu J."/>
        </authorList>
    </citation>
    <scope>NUCLEOTIDE SEQUENCE</scope>
    <source>
        <strain evidence="1">D13-4</strain>
    </source>
</reference>
<accession>A0ABY5HAF5</accession>
<evidence type="ECO:0000313" key="2">
    <source>
        <dbReference type="Proteomes" id="UP001059672"/>
    </source>
</evidence>
<gene>
    <name evidence="1" type="ORF">KDW96_05635</name>
</gene>
<keyword evidence="2" id="KW-1185">Reference proteome</keyword>
<dbReference type="EMBL" id="CP073346">
    <property type="protein sequence ID" value="UTW08797.1"/>
    <property type="molecule type" value="Genomic_DNA"/>
</dbReference>